<dbReference type="InterPro" id="IPR036162">
    <property type="entry name" value="Resolvase-like_N_sf"/>
</dbReference>
<dbReference type="Proteomes" id="UP000623010">
    <property type="component" value="Unassembled WGS sequence"/>
</dbReference>
<sequence>MTSLIPQRPALYCRLSYAPDGSLEKVERQEEDGRAMGARLKWPDFCCVYVDNSRSAWQRNRKRPDWDRMLITLDSDSSRLIPSDPKANHHHDGIMTYHGDRLIRQPYDLELLLNIADTRRIPLASVSGVRDLSNPDDRFILRIEAAQACRESDNTSRRVRVGVRSRMTGKGGKTLARSRPGGRRPFGWGVPTGKMRTKVDRRTGEEIEVPVLDFDKTVPEETELLAEVAERILAGLSKRGAVRWMNQRSRTSMGNLWTETTLTRALTAWRMAGLVEYEGVLYKAAWDEVIPLEMLEDLRTLFAEKASAHGYHGRARKYLLSGHAICSTCHDPKAGPTVPAVCSIPLRLCKYPHVRLSTKPIGKSRLYYCRLCGKGRNQAYLDAYVVGRTLRLLADPRLVSEMRAAETDGQSDVRRKIAALEQRKAALKQQIENAADDPDIDPILAMKSVASYDRKLTELRAQLSASRRHRRLDRMIGITREAWEAEHVDVRAATIQTLWHVAILPAKQGPGFDPASVKMWRRTLASE</sequence>
<name>A0A918VH55_9ACTN</name>
<dbReference type="SMART" id="SM00857">
    <property type="entry name" value="Resolvase"/>
    <property type="match status" value="1"/>
</dbReference>
<dbReference type="InterPro" id="IPR050639">
    <property type="entry name" value="SSR_resolvase"/>
</dbReference>
<reference evidence="4" key="1">
    <citation type="journal article" date="2014" name="Int. J. Syst. Evol. Microbiol.">
        <title>Complete genome sequence of Corynebacterium casei LMG S-19264T (=DSM 44701T), isolated from a smear-ripened cheese.</title>
        <authorList>
            <consortium name="US DOE Joint Genome Institute (JGI-PGF)"/>
            <person name="Walter F."/>
            <person name="Albersmeier A."/>
            <person name="Kalinowski J."/>
            <person name="Ruckert C."/>
        </authorList>
    </citation>
    <scope>NUCLEOTIDE SEQUENCE</scope>
    <source>
        <strain evidence="4">JCM 5016</strain>
    </source>
</reference>
<comment type="caution">
    <text evidence="4">The sequence shown here is derived from an EMBL/GenBank/DDBJ whole genome shotgun (WGS) entry which is preliminary data.</text>
</comment>
<evidence type="ECO:0000313" key="4">
    <source>
        <dbReference type="EMBL" id="GHA00908.1"/>
    </source>
</evidence>
<accession>A0A918VH55</accession>
<dbReference type="InterPro" id="IPR006119">
    <property type="entry name" value="Resolv_N"/>
</dbReference>
<dbReference type="Pfam" id="PF07508">
    <property type="entry name" value="Recombinase"/>
    <property type="match status" value="1"/>
</dbReference>
<proteinExistence type="predicted"/>
<organism evidence="4 5">
    <name type="scientific">Streptomyces echinoruber</name>
    <dbReference type="NCBI Taxonomy" id="68898"/>
    <lineage>
        <taxon>Bacteria</taxon>
        <taxon>Bacillati</taxon>
        <taxon>Actinomycetota</taxon>
        <taxon>Actinomycetes</taxon>
        <taxon>Kitasatosporales</taxon>
        <taxon>Streptomycetaceae</taxon>
        <taxon>Streptomyces</taxon>
    </lineage>
</organism>
<feature type="coiled-coil region" evidence="1">
    <location>
        <begin position="410"/>
        <end position="437"/>
    </location>
</feature>
<dbReference type="AlphaFoldDB" id="A0A918VH55"/>
<keyword evidence="5" id="KW-1185">Reference proteome</keyword>
<dbReference type="InterPro" id="IPR011109">
    <property type="entry name" value="DNA_bind_recombinase_dom"/>
</dbReference>
<dbReference type="PANTHER" id="PTHR30461">
    <property type="entry name" value="DNA-INVERTASE FROM LAMBDOID PROPHAGE"/>
    <property type="match status" value="1"/>
</dbReference>
<gene>
    <name evidence="4" type="ORF">GCM10010389_45240</name>
</gene>
<evidence type="ECO:0000256" key="1">
    <source>
        <dbReference type="SAM" id="Coils"/>
    </source>
</evidence>
<dbReference type="PANTHER" id="PTHR30461:SF23">
    <property type="entry name" value="DNA RECOMBINASE-RELATED"/>
    <property type="match status" value="1"/>
</dbReference>
<dbReference type="GO" id="GO:0000150">
    <property type="term" value="F:DNA strand exchange activity"/>
    <property type="evidence" value="ECO:0007669"/>
    <property type="project" value="InterPro"/>
</dbReference>
<dbReference type="Gene3D" id="3.40.50.1390">
    <property type="entry name" value="Resolvase, N-terminal catalytic domain"/>
    <property type="match status" value="1"/>
</dbReference>
<feature type="domain" description="Resolvase/invertase-type recombinase catalytic" evidence="3">
    <location>
        <begin position="9"/>
        <end position="173"/>
    </location>
</feature>
<reference evidence="4" key="2">
    <citation type="submission" date="2020-09" db="EMBL/GenBank/DDBJ databases">
        <authorList>
            <person name="Sun Q."/>
            <person name="Ohkuma M."/>
        </authorList>
    </citation>
    <scope>NUCLEOTIDE SEQUENCE</scope>
    <source>
        <strain evidence="4">JCM 5016</strain>
    </source>
</reference>
<feature type="region of interest" description="Disordered" evidence="2">
    <location>
        <begin position="167"/>
        <end position="195"/>
    </location>
</feature>
<evidence type="ECO:0000259" key="3">
    <source>
        <dbReference type="SMART" id="SM00857"/>
    </source>
</evidence>
<evidence type="ECO:0000256" key="2">
    <source>
        <dbReference type="SAM" id="MobiDB-lite"/>
    </source>
</evidence>
<dbReference type="EMBL" id="BMWH01000020">
    <property type="protein sequence ID" value="GHA00908.1"/>
    <property type="molecule type" value="Genomic_DNA"/>
</dbReference>
<dbReference type="Pfam" id="PF00239">
    <property type="entry name" value="Resolvase"/>
    <property type="match status" value="1"/>
</dbReference>
<dbReference type="CDD" id="cd00338">
    <property type="entry name" value="Ser_Recombinase"/>
    <property type="match status" value="1"/>
</dbReference>
<dbReference type="SUPFAM" id="SSF53041">
    <property type="entry name" value="Resolvase-like"/>
    <property type="match status" value="1"/>
</dbReference>
<dbReference type="GO" id="GO:0003677">
    <property type="term" value="F:DNA binding"/>
    <property type="evidence" value="ECO:0007669"/>
    <property type="project" value="InterPro"/>
</dbReference>
<evidence type="ECO:0000313" key="5">
    <source>
        <dbReference type="Proteomes" id="UP000623010"/>
    </source>
</evidence>
<dbReference type="Gene3D" id="3.90.1750.20">
    <property type="entry name" value="Putative Large Serine Recombinase, Chain B, Domain 2"/>
    <property type="match status" value="1"/>
</dbReference>
<dbReference type="InterPro" id="IPR038109">
    <property type="entry name" value="DNA_bind_recomb_sf"/>
</dbReference>
<keyword evidence="1" id="KW-0175">Coiled coil</keyword>
<protein>
    <recommendedName>
        <fullName evidence="3">Resolvase/invertase-type recombinase catalytic domain-containing protein</fullName>
    </recommendedName>
</protein>